<dbReference type="Pfam" id="PF01937">
    <property type="entry name" value="ARMT1-like_dom"/>
    <property type="match status" value="1"/>
</dbReference>
<gene>
    <name evidence="2" type="ORF">DSLASN_04760</name>
</gene>
<dbReference type="InterPro" id="IPR002791">
    <property type="entry name" value="ARMT1-like_metal-bd"/>
</dbReference>
<proteinExistence type="predicted"/>
<dbReference type="EMBL" id="AP024488">
    <property type="protein sequence ID" value="BCS94844.1"/>
    <property type="molecule type" value="Genomic_DNA"/>
</dbReference>
<dbReference type="InterPro" id="IPR036075">
    <property type="entry name" value="ARMT-1-like_metal-bd_sf"/>
</dbReference>
<feature type="domain" description="Damage-control phosphatase ARMT1-like metal-binding" evidence="1">
    <location>
        <begin position="103"/>
        <end position="374"/>
    </location>
</feature>
<protein>
    <recommendedName>
        <fullName evidence="1">Damage-control phosphatase ARMT1-like metal-binding domain-containing protein</fullName>
    </recommendedName>
</protein>
<name>A0ABM7PBA3_9BACT</name>
<organism evidence="2 3">
    <name type="scientific">Desulfoluna limicola</name>
    <dbReference type="NCBI Taxonomy" id="2810562"/>
    <lineage>
        <taxon>Bacteria</taxon>
        <taxon>Pseudomonadati</taxon>
        <taxon>Thermodesulfobacteriota</taxon>
        <taxon>Desulfobacteria</taxon>
        <taxon>Desulfobacterales</taxon>
        <taxon>Desulfolunaceae</taxon>
        <taxon>Desulfoluna</taxon>
    </lineage>
</organism>
<dbReference type="RefSeq" id="WP_236891148.1">
    <property type="nucleotide sequence ID" value="NZ_AP024488.1"/>
</dbReference>
<evidence type="ECO:0000313" key="2">
    <source>
        <dbReference type="EMBL" id="BCS94844.1"/>
    </source>
</evidence>
<dbReference type="SUPFAM" id="SSF111321">
    <property type="entry name" value="AF1104-like"/>
    <property type="match status" value="1"/>
</dbReference>
<dbReference type="Gene3D" id="3.40.50.10880">
    <property type="entry name" value="Uncharacterised protein PF01937, DUF89, domain 3"/>
    <property type="match status" value="1"/>
</dbReference>
<dbReference type="Proteomes" id="UP001320148">
    <property type="component" value="Chromosome"/>
</dbReference>
<evidence type="ECO:0000313" key="3">
    <source>
        <dbReference type="Proteomes" id="UP001320148"/>
    </source>
</evidence>
<sequence length="597" mass="67997">MHPEPTLSEASYTPGIDPDTDAWFTTFVLENHLDYFAYPGEVATPEQVEFMVFLDEAERYFPCSEATFREVMNRAPSAYLQSRYKDALDHILALIDATIFDPKEKAYLTTLVKTKYAHETRDEIMIPSRVEKRLLRIFLNRTHIADPFQETKTRRNSTAAKFLASELYRKAFESIGDADLTPARAMHQVRTRLDHMTVKRLLSLLTVPSIWREGGHPIRDEGDIRAIFQKPITGGAAETFFSFLGIPASGESTGHRRTLLWLADESGEVMVDLAVIRHLVSLGHKVVVAFKAGPLFSKADIMGTQEDPALMEALEGSFFIRSDTLTKNQLVEVLRQESNLLILSDGTHEKLNLLLTSTTFARLFKEVDCVVTRGPEQKNRLFETPFQFTQDIYSLCADEHGVTIDFKPKHPRAIKFSHKDLERKAQTIIGDMRDAKNKGMAVSFYSGVIGSIPGKIDVAKKIMTVFIAHLEEQFSQTHIINPSLYYEPGMDADDLMFMWEIVQRSGYIDIWRFQTYQDIVTAFQLMGEKVPPEWVGKDATYSTGCTKEMKIAVDVQQRHPEMQIIGPATEKFMRRRDYGVGKMYDQRLGNEIHASHD</sequence>
<keyword evidence="3" id="KW-1185">Reference proteome</keyword>
<reference evidence="2 3" key="1">
    <citation type="submission" date="2021-02" db="EMBL/GenBank/DDBJ databases">
        <title>Complete genome of Desulfoluna sp. strain ASN36.</title>
        <authorList>
            <person name="Takahashi A."/>
            <person name="Kojima H."/>
            <person name="Fukui M."/>
        </authorList>
    </citation>
    <scope>NUCLEOTIDE SEQUENCE [LARGE SCALE GENOMIC DNA]</scope>
    <source>
        <strain evidence="2 3">ASN36</strain>
    </source>
</reference>
<accession>A0ABM7PBA3</accession>
<evidence type="ECO:0000259" key="1">
    <source>
        <dbReference type="Pfam" id="PF01937"/>
    </source>
</evidence>